<evidence type="ECO:0000256" key="1">
    <source>
        <dbReference type="SAM" id="MobiDB-lite"/>
    </source>
</evidence>
<feature type="region of interest" description="Disordered" evidence="1">
    <location>
        <begin position="1"/>
        <end position="24"/>
    </location>
</feature>
<protein>
    <submittedName>
        <fullName evidence="2 3">Uncharacterized protein</fullName>
    </submittedName>
</protein>
<gene>
    <name evidence="2" type="ordered locus">MTR_2g046650</name>
</gene>
<evidence type="ECO:0000313" key="3">
    <source>
        <dbReference type="EnsemblPlants" id="KEH37743"/>
    </source>
</evidence>
<reference evidence="2 4" key="2">
    <citation type="journal article" date="2014" name="BMC Genomics">
        <title>An improved genome release (version Mt4.0) for the model legume Medicago truncatula.</title>
        <authorList>
            <person name="Tang H."/>
            <person name="Krishnakumar V."/>
            <person name="Bidwell S."/>
            <person name="Rosen B."/>
            <person name="Chan A."/>
            <person name="Zhou S."/>
            <person name="Gentzbittel L."/>
            <person name="Childs K.L."/>
            <person name="Yandell M."/>
            <person name="Gundlach H."/>
            <person name="Mayer K.F."/>
            <person name="Schwartz D.C."/>
            <person name="Town C.D."/>
        </authorList>
    </citation>
    <scope>GENOME REANNOTATION</scope>
    <source>
        <strain evidence="2">A17</strain>
        <strain evidence="3 4">cv. Jemalong A17</strain>
    </source>
</reference>
<reference evidence="3" key="3">
    <citation type="submission" date="2015-04" db="UniProtKB">
        <authorList>
            <consortium name="EnsemblPlants"/>
        </authorList>
    </citation>
    <scope>IDENTIFICATION</scope>
    <source>
        <strain evidence="3">cv. Jemalong A17</strain>
    </source>
</reference>
<reference evidence="2 4" key="1">
    <citation type="journal article" date="2011" name="Nature">
        <title>The Medicago genome provides insight into the evolution of rhizobial symbioses.</title>
        <authorList>
            <person name="Young N.D."/>
            <person name="Debelle F."/>
            <person name="Oldroyd G.E."/>
            <person name="Geurts R."/>
            <person name="Cannon S.B."/>
            <person name="Udvardi M.K."/>
            <person name="Benedito V.A."/>
            <person name="Mayer K.F."/>
            <person name="Gouzy J."/>
            <person name="Schoof H."/>
            <person name="Van de Peer Y."/>
            <person name="Proost S."/>
            <person name="Cook D.R."/>
            <person name="Meyers B.C."/>
            <person name="Spannagl M."/>
            <person name="Cheung F."/>
            <person name="De Mita S."/>
            <person name="Krishnakumar V."/>
            <person name="Gundlach H."/>
            <person name="Zhou S."/>
            <person name="Mudge J."/>
            <person name="Bharti A.K."/>
            <person name="Murray J.D."/>
            <person name="Naoumkina M.A."/>
            <person name="Rosen B."/>
            <person name="Silverstein K.A."/>
            <person name="Tang H."/>
            <person name="Rombauts S."/>
            <person name="Zhao P.X."/>
            <person name="Zhou P."/>
            <person name="Barbe V."/>
            <person name="Bardou P."/>
            <person name="Bechner M."/>
            <person name="Bellec A."/>
            <person name="Berger A."/>
            <person name="Berges H."/>
            <person name="Bidwell S."/>
            <person name="Bisseling T."/>
            <person name="Choisne N."/>
            <person name="Couloux A."/>
            <person name="Denny R."/>
            <person name="Deshpande S."/>
            <person name="Dai X."/>
            <person name="Doyle J.J."/>
            <person name="Dudez A.M."/>
            <person name="Farmer A.D."/>
            <person name="Fouteau S."/>
            <person name="Franken C."/>
            <person name="Gibelin C."/>
            <person name="Gish J."/>
            <person name="Goldstein S."/>
            <person name="Gonzalez A.J."/>
            <person name="Green P.J."/>
            <person name="Hallab A."/>
            <person name="Hartog M."/>
            <person name="Hua A."/>
            <person name="Humphray S.J."/>
            <person name="Jeong D.H."/>
            <person name="Jing Y."/>
            <person name="Jocker A."/>
            <person name="Kenton S.M."/>
            <person name="Kim D.J."/>
            <person name="Klee K."/>
            <person name="Lai H."/>
            <person name="Lang C."/>
            <person name="Lin S."/>
            <person name="Macmil S.L."/>
            <person name="Magdelenat G."/>
            <person name="Matthews L."/>
            <person name="McCorrison J."/>
            <person name="Monaghan E.L."/>
            <person name="Mun J.H."/>
            <person name="Najar F.Z."/>
            <person name="Nicholson C."/>
            <person name="Noirot C."/>
            <person name="O'Bleness M."/>
            <person name="Paule C.R."/>
            <person name="Poulain J."/>
            <person name="Prion F."/>
            <person name="Qin B."/>
            <person name="Qu C."/>
            <person name="Retzel E.F."/>
            <person name="Riddle C."/>
            <person name="Sallet E."/>
            <person name="Samain S."/>
            <person name="Samson N."/>
            <person name="Sanders I."/>
            <person name="Saurat O."/>
            <person name="Scarpelli C."/>
            <person name="Schiex T."/>
            <person name="Segurens B."/>
            <person name="Severin A.J."/>
            <person name="Sherrier D.J."/>
            <person name="Shi R."/>
            <person name="Sims S."/>
            <person name="Singer S.R."/>
            <person name="Sinharoy S."/>
            <person name="Sterck L."/>
            <person name="Viollet A."/>
            <person name="Wang B.B."/>
            <person name="Wang K."/>
            <person name="Wang M."/>
            <person name="Wang X."/>
            <person name="Warfsmann J."/>
            <person name="Weissenbach J."/>
            <person name="White D.D."/>
            <person name="White J.D."/>
            <person name="Wiley G.B."/>
            <person name="Wincker P."/>
            <person name="Xing Y."/>
            <person name="Yang L."/>
            <person name="Yao Z."/>
            <person name="Ying F."/>
            <person name="Zhai J."/>
            <person name="Zhou L."/>
            <person name="Zuber A."/>
            <person name="Denarie J."/>
            <person name="Dixon R.A."/>
            <person name="May G.D."/>
            <person name="Schwartz D.C."/>
            <person name="Rogers J."/>
            <person name="Quetier F."/>
            <person name="Town C.D."/>
            <person name="Roe B.A."/>
        </authorList>
    </citation>
    <scope>NUCLEOTIDE SEQUENCE [LARGE SCALE GENOMIC DNA]</scope>
    <source>
        <strain evidence="2">A17</strain>
        <strain evidence="3 4">cv. Jemalong A17</strain>
    </source>
</reference>
<proteinExistence type="predicted"/>
<dbReference type="EnsemblPlants" id="KEH37743">
    <property type="protein sequence ID" value="KEH37743"/>
    <property type="gene ID" value="MTR_2g046650"/>
</dbReference>
<sequence>MDENVADDGVDPKPTIIEASDEASGDVKSTVNVKLKVKILDEPIHTGMRGIPKGRASMGLHG</sequence>
<evidence type="ECO:0000313" key="2">
    <source>
        <dbReference type="EMBL" id="KEH37743.1"/>
    </source>
</evidence>
<accession>A0A072V8P9</accession>
<dbReference type="HOGENOM" id="CLU_2907432_0_0_1"/>
<dbReference type="AlphaFoldDB" id="A0A072V8P9"/>
<keyword evidence="4" id="KW-1185">Reference proteome</keyword>
<name>A0A072V8P9_MEDTR</name>
<dbReference type="Proteomes" id="UP000002051">
    <property type="component" value="Chromosome 2"/>
</dbReference>
<dbReference type="EMBL" id="CM001218">
    <property type="protein sequence ID" value="KEH37743.1"/>
    <property type="molecule type" value="Genomic_DNA"/>
</dbReference>
<evidence type="ECO:0000313" key="4">
    <source>
        <dbReference type="Proteomes" id="UP000002051"/>
    </source>
</evidence>
<organism evidence="2 4">
    <name type="scientific">Medicago truncatula</name>
    <name type="common">Barrel medic</name>
    <name type="synonym">Medicago tribuloides</name>
    <dbReference type="NCBI Taxonomy" id="3880"/>
    <lineage>
        <taxon>Eukaryota</taxon>
        <taxon>Viridiplantae</taxon>
        <taxon>Streptophyta</taxon>
        <taxon>Embryophyta</taxon>
        <taxon>Tracheophyta</taxon>
        <taxon>Spermatophyta</taxon>
        <taxon>Magnoliopsida</taxon>
        <taxon>eudicotyledons</taxon>
        <taxon>Gunneridae</taxon>
        <taxon>Pentapetalae</taxon>
        <taxon>rosids</taxon>
        <taxon>fabids</taxon>
        <taxon>Fabales</taxon>
        <taxon>Fabaceae</taxon>
        <taxon>Papilionoideae</taxon>
        <taxon>50 kb inversion clade</taxon>
        <taxon>NPAAA clade</taxon>
        <taxon>Hologalegina</taxon>
        <taxon>IRL clade</taxon>
        <taxon>Trifolieae</taxon>
        <taxon>Medicago</taxon>
    </lineage>
</organism>